<dbReference type="EMBL" id="JBHSFW010000001">
    <property type="protein sequence ID" value="MFC4618185.1"/>
    <property type="molecule type" value="Genomic_DNA"/>
</dbReference>
<dbReference type="RefSeq" id="WP_376845185.1">
    <property type="nucleotide sequence ID" value="NZ_JBHSFW010000001.1"/>
</dbReference>
<dbReference type="Proteomes" id="UP001596022">
    <property type="component" value="Unassembled WGS sequence"/>
</dbReference>
<dbReference type="InterPro" id="IPR019642">
    <property type="entry name" value="DUF2507"/>
</dbReference>
<accession>A0ABV9GNE8</accession>
<evidence type="ECO:0000313" key="1">
    <source>
        <dbReference type="EMBL" id="MFC4618185.1"/>
    </source>
</evidence>
<organism evidence="1 2">
    <name type="scientific">Camelliibacillus cellulosilyticus</name>
    <dbReference type="NCBI Taxonomy" id="2174486"/>
    <lineage>
        <taxon>Bacteria</taxon>
        <taxon>Bacillati</taxon>
        <taxon>Bacillota</taxon>
        <taxon>Bacilli</taxon>
        <taxon>Bacillales</taxon>
        <taxon>Sporolactobacillaceae</taxon>
        <taxon>Camelliibacillus</taxon>
    </lineage>
</organism>
<comment type="caution">
    <text evidence="1">The sequence shown here is derived from an EMBL/GenBank/DDBJ whole genome shotgun (WGS) entry which is preliminary data.</text>
</comment>
<name>A0ABV9GNE8_9BACL</name>
<dbReference type="SUPFAM" id="SSF111126">
    <property type="entry name" value="Ligand-binding domain in the NO signalling and Golgi transport"/>
    <property type="match status" value="1"/>
</dbReference>
<evidence type="ECO:0000313" key="2">
    <source>
        <dbReference type="Proteomes" id="UP001596022"/>
    </source>
</evidence>
<proteinExistence type="predicted"/>
<dbReference type="Pfam" id="PF10702">
    <property type="entry name" value="DUF2507"/>
    <property type="match status" value="1"/>
</dbReference>
<reference evidence="2" key="1">
    <citation type="journal article" date="2019" name="Int. J. Syst. Evol. Microbiol.">
        <title>The Global Catalogue of Microorganisms (GCM) 10K type strain sequencing project: providing services to taxonomists for standard genome sequencing and annotation.</title>
        <authorList>
            <consortium name="The Broad Institute Genomics Platform"/>
            <consortium name="The Broad Institute Genome Sequencing Center for Infectious Disease"/>
            <person name="Wu L."/>
            <person name="Ma J."/>
        </authorList>
    </citation>
    <scope>NUCLEOTIDE SEQUENCE [LARGE SCALE GENOMIC DNA]</scope>
    <source>
        <strain evidence="2">CGMCC 1.16306</strain>
    </source>
</reference>
<dbReference type="Gene3D" id="3.30.1380.20">
    <property type="entry name" value="Trafficking protein particle complex subunit 3"/>
    <property type="match status" value="1"/>
</dbReference>
<dbReference type="InterPro" id="IPR024096">
    <property type="entry name" value="NO_sig/Golgi_transp_ligand-bd"/>
</dbReference>
<keyword evidence="2" id="KW-1185">Reference proteome</keyword>
<sequence length="154" mass="17230">MRTIDRVTMETYGGREVPAFGYELLRSVLIQDILGDETGQILYWGGRRLARQYPCGTIDGVIDFFEKAAWGTLTAVDESRGKALFELTSDLGIARIKSGNEDAFSLETGFLAEQLQHIKGFITEGYSEVKNGRHKKVLIQIRWDVKDPVESGAL</sequence>
<gene>
    <name evidence="1" type="ORF">ACFO4N_05520</name>
</gene>
<protein>
    <submittedName>
        <fullName evidence="1">YslB family protein</fullName>
    </submittedName>
</protein>